<dbReference type="AlphaFoldDB" id="A0A075B3X9"/>
<evidence type="ECO:0000313" key="2">
    <source>
        <dbReference type="Proteomes" id="UP000030755"/>
    </source>
</evidence>
<name>A0A075B3X9_ROZAC</name>
<dbReference type="HOGENOM" id="CLU_552255_0_0_1"/>
<proteinExistence type="predicted"/>
<accession>A0A075B3X9</accession>
<reference evidence="1 2" key="1">
    <citation type="journal article" date="2013" name="Curr. Biol.">
        <title>Shared signatures of parasitism and phylogenomics unite Cryptomycota and microsporidia.</title>
        <authorList>
            <person name="James T.Y."/>
            <person name="Pelin A."/>
            <person name="Bonen L."/>
            <person name="Ahrendt S."/>
            <person name="Sain D."/>
            <person name="Corradi N."/>
            <person name="Stajich J.E."/>
        </authorList>
    </citation>
    <scope>NUCLEOTIDE SEQUENCE [LARGE SCALE GENOMIC DNA]</scope>
    <source>
        <strain evidence="1 2">CSF55</strain>
    </source>
</reference>
<sequence>MTSAFETLWLPYSVHPKTNPKAFKEWLQAHPQINLPEIVTSTEESFETTNNADTKQPINFQADLNEKPKEIVKRTLSFLHMSRPKLIRSQSYTEKSSRHKYFPKRTLSLDSRDKTIKVFLFSFDDNPNECFPRQDFKKDNSKLIRRNSSLRMEFKGVDVQSDDENRCEDYCISSDGLSSPEPEFDEELPKLITLRRISIPYKEDKASWKYLKRNHRQSIAVNAEDNSSEFSCIVDLDTKRLLKLSFKKICDPKKTKLKTLVLVNNMINRIMDEEDIQSNYSIHSSELKSEPVNFSKQVEIQEPVDEVPRSISPVQKANNLEYEKRLDDLYSSKWIDRTHICDASLSRKGYELRKLAFEEAIDIRPHEKSVHETEKDLNALWIAKEEDLKENVISKALKGISKPNRGYGKYNFMADTKMNAEDLDLSILGFHVEDEEEDIPLTSIENNLDAKMDSVNTLAATDVNERILEIQKKRLSSVSKWSSVPSIIPRKIFN</sequence>
<evidence type="ECO:0000313" key="1">
    <source>
        <dbReference type="EMBL" id="EPZ35673.1"/>
    </source>
</evidence>
<organism evidence="1 2">
    <name type="scientific">Rozella allomycis (strain CSF55)</name>
    <dbReference type="NCBI Taxonomy" id="988480"/>
    <lineage>
        <taxon>Eukaryota</taxon>
        <taxon>Fungi</taxon>
        <taxon>Fungi incertae sedis</taxon>
        <taxon>Cryptomycota</taxon>
        <taxon>Cryptomycota incertae sedis</taxon>
        <taxon>Rozella</taxon>
    </lineage>
</organism>
<protein>
    <submittedName>
        <fullName evidence="1">Uncharacterized protein</fullName>
    </submittedName>
</protein>
<gene>
    <name evidence="1" type="ORF">O9G_003617</name>
</gene>
<dbReference type="Proteomes" id="UP000030755">
    <property type="component" value="Unassembled WGS sequence"/>
</dbReference>
<dbReference type="EMBL" id="KE560785">
    <property type="protein sequence ID" value="EPZ35673.1"/>
    <property type="molecule type" value="Genomic_DNA"/>
</dbReference>
<keyword evidence="2" id="KW-1185">Reference proteome</keyword>